<dbReference type="Gene3D" id="1.10.260.40">
    <property type="entry name" value="lambda repressor-like DNA-binding domains"/>
    <property type="match status" value="1"/>
</dbReference>
<dbReference type="Pfam" id="PF01381">
    <property type="entry name" value="HTH_3"/>
    <property type="match status" value="1"/>
</dbReference>
<dbReference type="SUPFAM" id="SSF47413">
    <property type="entry name" value="lambda repressor-like DNA-binding domains"/>
    <property type="match status" value="1"/>
</dbReference>
<dbReference type="CDD" id="cd00093">
    <property type="entry name" value="HTH_XRE"/>
    <property type="match status" value="1"/>
</dbReference>
<proteinExistence type="predicted"/>
<dbReference type="SMART" id="SM00530">
    <property type="entry name" value="HTH_XRE"/>
    <property type="match status" value="1"/>
</dbReference>
<dbReference type="InterPro" id="IPR010982">
    <property type="entry name" value="Lambda_DNA-bd_dom_sf"/>
</dbReference>
<keyword evidence="4" id="KW-1185">Reference proteome</keyword>
<dbReference type="PANTHER" id="PTHR46558:SF11">
    <property type="entry name" value="HTH-TYPE TRANSCRIPTIONAL REGULATOR XRE"/>
    <property type="match status" value="1"/>
</dbReference>
<evidence type="ECO:0000313" key="4">
    <source>
        <dbReference type="Proteomes" id="UP000284779"/>
    </source>
</evidence>
<dbReference type="InterPro" id="IPR001387">
    <property type="entry name" value="Cro/C1-type_HTH"/>
</dbReference>
<dbReference type="Proteomes" id="UP000284779">
    <property type="component" value="Unassembled WGS sequence"/>
</dbReference>
<evidence type="ECO:0000256" key="1">
    <source>
        <dbReference type="ARBA" id="ARBA00023125"/>
    </source>
</evidence>
<evidence type="ECO:0000259" key="2">
    <source>
        <dbReference type="PROSITE" id="PS50943"/>
    </source>
</evidence>
<reference evidence="3 4" key="1">
    <citation type="submission" date="2018-08" db="EMBL/GenBank/DDBJ databases">
        <title>A genome reference for cultivated species of the human gut microbiota.</title>
        <authorList>
            <person name="Zou Y."/>
            <person name="Xue W."/>
            <person name="Luo G."/>
        </authorList>
    </citation>
    <scope>NUCLEOTIDE SEQUENCE [LARGE SCALE GENOMIC DNA]</scope>
    <source>
        <strain evidence="3 4">AM44-11BH</strain>
    </source>
</reference>
<accession>A0A413R8W2</accession>
<name>A0A413R8W2_9FIRM</name>
<sequence length="286" mass="33498">MGLKENIADYRKKMGLTQEQLAEKCNVSRQAVTKWKSGESEPSIAKVRILSTVFNISIDELIAGTKNNVSHNNSEKLQIDYSMLSAIANDLTKEYINIDNEFWKLVLLENIYKVLKTKYIDSNEKVRDEYLLDNTKLEDRIKSTKLFIGNSCFTKELFQEYVDGKCEIDIVFEKLFKVISEKSSKVIEQDDEKGKSKLARAYCKIQNILVKMKKYEQYSDTKIKELDTEYRSLVIELKDDNQMSNIVLFYLQEIQEAWDNKNISLLNELSEDWWKLKSFIWGKITL</sequence>
<dbReference type="GO" id="GO:0003677">
    <property type="term" value="F:DNA binding"/>
    <property type="evidence" value="ECO:0007669"/>
    <property type="project" value="UniProtKB-KW"/>
</dbReference>
<protein>
    <submittedName>
        <fullName evidence="3">XRE family transcriptional regulator</fullName>
    </submittedName>
</protein>
<dbReference type="PROSITE" id="PS50943">
    <property type="entry name" value="HTH_CROC1"/>
    <property type="match status" value="1"/>
</dbReference>
<dbReference type="AlphaFoldDB" id="A0A413R8W2"/>
<organism evidence="3 4">
    <name type="scientific">Eubacterium ventriosum</name>
    <dbReference type="NCBI Taxonomy" id="39496"/>
    <lineage>
        <taxon>Bacteria</taxon>
        <taxon>Bacillati</taxon>
        <taxon>Bacillota</taxon>
        <taxon>Clostridia</taxon>
        <taxon>Eubacteriales</taxon>
        <taxon>Eubacteriaceae</taxon>
        <taxon>Eubacterium</taxon>
    </lineage>
</organism>
<comment type="caution">
    <text evidence="3">The sequence shown here is derived from an EMBL/GenBank/DDBJ whole genome shotgun (WGS) entry which is preliminary data.</text>
</comment>
<dbReference type="EMBL" id="QSFD01000005">
    <property type="protein sequence ID" value="RHA18716.1"/>
    <property type="molecule type" value="Genomic_DNA"/>
</dbReference>
<dbReference type="PANTHER" id="PTHR46558">
    <property type="entry name" value="TRACRIPTIONAL REGULATORY PROTEIN-RELATED-RELATED"/>
    <property type="match status" value="1"/>
</dbReference>
<gene>
    <name evidence="3" type="ORF">DW944_06500</name>
</gene>
<feature type="domain" description="HTH cro/C1-type" evidence="2">
    <location>
        <begin position="7"/>
        <end position="61"/>
    </location>
</feature>
<dbReference type="RefSeq" id="WP_117970472.1">
    <property type="nucleotide sequence ID" value="NZ_CAUBDO010000003.1"/>
</dbReference>
<keyword evidence="1" id="KW-0238">DNA-binding</keyword>
<evidence type="ECO:0000313" key="3">
    <source>
        <dbReference type="EMBL" id="RHA18716.1"/>
    </source>
</evidence>